<accession>A0A517N686</accession>
<dbReference type="AlphaFoldDB" id="A0A517N686"/>
<reference evidence="3 4" key="1">
    <citation type="submission" date="2019-02" db="EMBL/GenBank/DDBJ databases">
        <title>Deep-cultivation of Planctomycetes and their phenomic and genomic characterization uncovers novel biology.</title>
        <authorList>
            <person name="Wiegand S."/>
            <person name="Jogler M."/>
            <person name="Boedeker C."/>
            <person name="Pinto D."/>
            <person name="Vollmers J."/>
            <person name="Rivas-Marin E."/>
            <person name="Kohn T."/>
            <person name="Peeters S.H."/>
            <person name="Heuer A."/>
            <person name="Rast P."/>
            <person name="Oberbeckmann S."/>
            <person name="Bunk B."/>
            <person name="Jeske O."/>
            <person name="Meyerdierks A."/>
            <person name="Storesund J.E."/>
            <person name="Kallscheuer N."/>
            <person name="Luecker S."/>
            <person name="Lage O.M."/>
            <person name="Pohl T."/>
            <person name="Merkel B.J."/>
            <person name="Hornburger P."/>
            <person name="Mueller R.-W."/>
            <person name="Bruemmer F."/>
            <person name="Labrenz M."/>
            <person name="Spormann A.M."/>
            <person name="Op den Camp H."/>
            <person name="Overmann J."/>
            <person name="Amann R."/>
            <person name="Jetten M.S.M."/>
            <person name="Mascher T."/>
            <person name="Medema M.H."/>
            <person name="Devos D.P."/>
            <person name="Kaster A.-K."/>
            <person name="Ovreas L."/>
            <person name="Rohde M."/>
            <person name="Galperin M.Y."/>
            <person name="Jogler C."/>
        </authorList>
    </citation>
    <scope>NUCLEOTIDE SEQUENCE [LARGE SCALE GENOMIC DNA]</scope>
    <source>
        <strain evidence="3 4">K22_7</strain>
    </source>
</reference>
<dbReference type="SUPFAM" id="SSF53300">
    <property type="entry name" value="vWA-like"/>
    <property type="match status" value="1"/>
</dbReference>
<keyword evidence="1" id="KW-1133">Transmembrane helix</keyword>
<keyword evidence="4" id="KW-1185">Reference proteome</keyword>
<keyword evidence="1" id="KW-0812">Transmembrane</keyword>
<evidence type="ECO:0000313" key="4">
    <source>
        <dbReference type="Proteomes" id="UP000318538"/>
    </source>
</evidence>
<dbReference type="PANTHER" id="PTHR22550:SF14">
    <property type="entry name" value="VWFA DOMAIN-CONTAINING PROTEIN"/>
    <property type="match status" value="1"/>
</dbReference>
<name>A0A517N686_9BACT</name>
<evidence type="ECO:0000313" key="3">
    <source>
        <dbReference type="EMBL" id="QDT02643.1"/>
    </source>
</evidence>
<evidence type="ECO:0000259" key="2">
    <source>
        <dbReference type="Pfam" id="PF13519"/>
    </source>
</evidence>
<dbReference type="Proteomes" id="UP000318538">
    <property type="component" value="Chromosome"/>
</dbReference>
<feature type="transmembrane region" description="Helical" evidence="1">
    <location>
        <begin position="64"/>
        <end position="84"/>
    </location>
</feature>
<evidence type="ECO:0000256" key="1">
    <source>
        <dbReference type="SAM" id="Phobius"/>
    </source>
</evidence>
<dbReference type="InterPro" id="IPR002035">
    <property type="entry name" value="VWF_A"/>
</dbReference>
<dbReference type="InterPro" id="IPR050768">
    <property type="entry name" value="UPF0353/GerABKA_families"/>
</dbReference>
<protein>
    <recommendedName>
        <fullName evidence="2">VWFA domain-containing protein</fullName>
    </recommendedName>
</protein>
<dbReference type="Gene3D" id="3.40.50.410">
    <property type="entry name" value="von Willebrand factor, type A domain"/>
    <property type="match status" value="1"/>
</dbReference>
<dbReference type="Pfam" id="PF13519">
    <property type="entry name" value="VWA_2"/>
    <property type="match status" value="1"/>
</dbReference>
<dbReference type="EMBL" id="CP036525">
    <property type="protein sequence ID" value="QDT02643.1"/>
    <property type="molecule type" value="Genomic_DNA"/>
</dbReference>
<proteinExistence type="predicted"/>
<dbReference type="KEGG" id="rlc:K227x_10210"/>
<keyword evidence="1" id="KW-0472">Membrane</keyword>
<feature type="transmembrane region" description="Helical" evidence="1">
    <location>
        <begin position="12"/>
        <end position="29"/>
    </location>
</feature>
<dbReference type="InterPro" id="IPR036465">
    <property type="entry name" value="vWFA_dom_sf"/>
</dbReference>
<gene>
    <name evidence="3" type="ORF">K227x_10210</name>
</gene>
<dbReference type="RefSeq" id="WP_145168384.1">
    <property type="nucleotide sequence ID" value="NZ_CP036525.1"/>
</dbReference>
<organism evidence="3 4">
    <name type="scientific">Rubripirellula lacrimiformis</name>
    <dbReference type="NCBI Taxonomy" id="1930273"/>
    <lineage>
        <taxon>Bacteria</taxon>
        <taxon>Pseudomonadati</taxon>
        <taxon>Planctomycetota</taxon>
        <taxon>Planctomycetia</taxon>
        <taxon>Pirellulales</taxon>
        <taxon>Pirellulaceae</taxon>
        <taxon>Rubripirellula</taxon>
    </lineage>
</organism>
<dbReference type="PANTHER" id="PTHR22550">
    <property type="entry name" value="SPORE GERMINATION PROTEIN"/>
    <property type="match status" value="1"/>
</dbReference>
<feature type="domain" description="VWFA" evidence="2">
    <location>
        <begin position="96"/>
        <end position="201"/>
    </location>
</feature>
<sequence>MIDALSEFHFIRPLWLLMAPLAILLWWAWQRLSDPLRGWRQQIDGDLLEALIVRQHTSRDLTPYATLAGWILAVIAIAGPSWMLEPNPFAKDAQPIVIVLKADDSMQQSDLSSTALQRAQRKISDLAQARKADPLGLYAYAGSAHLVLPPTHDTAVVAQMAAEISPQVMPVAGDRLDLAIAAAGDLLQQQSSGGSILVVADTVQIDPKQVTAAYRKVGSPPIQFLALGLEESPETKLIAAVAKAVGGTVQPWTVDDTDIQQMIEFTQTWGAAGIAGESVRWQESGYWLTPLIAAIVAISFRRKVTTTDESNVPAGSAP</sequence>
<dbReference type="OrthoDB" id="9807628at2"/>